<dbReference type="Gene3D" id="2.10.260.10">
    <property type="match status" value="1"/>
</dbReference>
<proteinExistence type="predicted"/>
<dbReference type="Proteomes" id="UP001458946">
    <property type="component" value="Unassembled WGS sequence"/>
</dbReference>
<dbReference type="SUPFAM" id="SSF89447">
    <property type="entry name" value="AbrB/MazE/MraZ-like"/>
    <property type="match status" value="1"/>
</dbReference>
<organism evidence="3 4">
    <name type="scientific">Deinococcus xinjiangensis</name>
    <dbReference type="NCBI Taxonomy" id="457454"/>
    <lineage>
        <taxon>Bacteria</taxon>
        <taxon>Thermotogati</taxon>
        <taxon>Deinococcota</taxon>
        <taxon>Deinococci</taxon>
        <taxon>Deinococcales</taxon>
        <taxon>Deinococcaceae</taxon>
        <taxon>Deinococcus</taxon>
    </lineage>
</organism>
<comment type="caution">
    <text evidence="3">The sequence shown here is derived from an EMBL/GenBank/DDBJ whole genome shotgun (WGS) entry which is preliminary data.</text>
</comment>
<evidence type="ECO:0000256" key="1">
    <source>
        <dbReference type="SAM" id="MobiDB-lite"/>
    </source>
</evidence>
<keyword evidence="4" id="KW-1185">Reference proteome</keyword>
<feature type="region of interest" description="Disordered" evidence="1">
    <location>
        <begin position="1"/>
        <end position="32"/>
    </location>
</feature>
<dbReference type="InterPro" id="IPR007159">
    <property type="entry name" value="SpoVT-AbrB_dom"/>
</dbReference>
<evidence type="ECO:0000313" key="4">
    <source>
        <dbReference type="Proteomes" id="UP001458946"/>
    </source>
</evidence>
<sequence length="105" mass="11737">MTTKPNATKRSTAKPSPTKQGQSSKTYVGTVSGKRQITIPAELFRALRLQAGAKVSMKVEEGKLQVEAEPLDFDALLKKHQLPPNASRDSVKEVREMRGWTEWEE</sequence>
<name>A0ABP9V511_9DEIO</name>
<dbReference type="SMART" id="SM00966">
    <property type="entry name" value="SpoVT_AbrB"/>
    <property type="match status" value="1"/>
</dbReference>
<gene>
    <name evidence="3" type="ORF">Dxin01_00061</name>
</gene>
<dbReference type="Pfam" id="PF04014">
    <property type="entry name" value="MazE_antitoxin"/>
    <property type="match status" value="1"/>
</dbReference>
<reference evidence="3 4" key="1">
    <citation type="submission" date="2024-02" db="EMBL/GenBank/DDBJ databases">
        <title>Deinococcus xinjiangensis NBRC 107630.</title>
        <authorList>
            <person name="Ichikawa N."/>
            <person name="Katano-Makiyama Y."/>
            <person name="Hidaka K."/>
        </authorList>
    </citation>
    <scope>NUCLEOTIDE SEQUENCE [LARGE SCALE GENOMIC DNA]</scope>
    <source>
        <strain evidence="3 4">NBRC 107630</strain>
    </source>
</reference>
<feature type="domain" description="SpoVT-AbrB" evidence="2">
    <location>
        <begin position="29"/>
        <end position="74"/>
    </location>
</feature>
<accession>A0ABP9V511</accession>
<feature type="compositionally biased region" description="Basic and acidic residues" evidence="1">
    <location>
        <begin position="89"/>
        <end position="105"/>
    </location>
</feature>
<evidence type="ECO:0000259" key="2">
    <source>
        <dbReference type="SMART" id="SM00966"/>
    </source>
</evidence>
<evidence type="ECO:0000313" key="3">
    <source>
        <dbReference type="EMBL" id="GAA5500341.1"/>
    </source>
</evidence>
<feature type="region of interest" description="Disordered" evidence="1">
    <location>
        <begin position="84"/>
        <end position="105"/>
    </location>
</feature>
<dbReference type="RefSeq" id="WP_353540332.1">
    <property type="nucleotide sequence ID" value="NZ_BAABRN010000001.1"/>
</dbReference>
<dbReference type="InterPro" id="IPR037914">
    <property type="entry name" value="SpoVT-AbrB_sf"/>
</dbReference>
<dbReference type="EMBL" id="BAABRN010000001">
    <property type="protein sequence ID" value="GAA5500341.1"/>
    <property type="molecule type" value="Genomic_DNA"/>
</dbReference>
<protein>
    <recommendedName>
        <fullName evidence="2">SpoVT-AbrB domain-containing protein</fullName>
    </recommendedName>
</protein>